<dbReference type="InterPro" id="IPR035927">
    <property type="entry name" value="DUSP-like_sf"/>
</dbReference>
<dbReference type="GO" id="GO:0004843">
    <property type="term" value="F:cysteine-type deubiquitinase activity"/>
    <property type="evidence" value="ECO:0007669"/>
    <property type="project" value="UniProtKB-UniRule"/>
</dbReference>
<protein>
    <recommendedName>
        <fullName evidence="18">Ubiquitin carboxyl-terminal hydrolase</fullName>
        <ecNumber evidence="18">3.4.19.12</ecNumber>
    </recommendedName>
</protein>
<keyword evidence="12" id="KW-0862">Zinc</keyword>
<comment type="subunit">
    <text evidence="17">Interacts with RB1 (both dephosphorylated and hypophosphorylated forms). Interacts with RBL1 and RBL2. Interacts with ADORA2A (via cytoplasmic C-terminus); the interaction is direct. Interacts with SART3; recruits USP4 to its substrate PRPF3.</text>
</comment>
<reference evidence="21" key="2">
    <citation type="submission" date="2025-09" db="UniProtKB">
        <authorList>
            <consortium name="Ensembl"/>
        </authorList>
    </citation>
    <scope>IDENTIFICATION</scope>
</reference>
<dbReference type="Pfam" id="PF14836">
    <property type="entry name" value="Ubiquitin_3"/>
    <property type="match status" value="1"/>
</dbReference>
<evidence type="ECO:0000256" key="15">
    <source>
        <dbReference type="ARBA" id="ARBA00037971"/>
    </source>
</evidence>
<dbReference type="SUPFAM" id="SSF143791">
    <property type="entry name" value="DUSP-like"/>
    <property type="match status" value="1"/>
</dbReference>
<dbReference type="InterPro" id="IPR028889">
    <property type="entry name" value="USP"/>
</dbReference>
<dbReference type="FunFam" id="3.90.70.10:FF:000013">
    <property type="entry name" value="ubiquitin carboxyl-terminal hydrolase 15 isoform X1"/>
    <property type="match status" value="1"/>
</dbReference>
<evidence type="ECO:0000256" key="7">
    <source>
        <dbReference type="ARBA" id="ARBA00022723"/>
    </source>
</evidence>
<comment type="subcellular location">
    <subcellularLocation>
        <location evidence="3">Cytoplasm</location>
    </subcellularLocation>
    <subcellularLocation>
        <location evidence="2">Nucleus</location>
    </subcellularLocation>
</comment>
<evidence type="ECO:0000256" key="12">
    <source>
        <dbReference type="ARBA" id="ARBA00022833"/>
    </source>
</evidence>
<dbReference type="Gene3D" id="3.10.20.90">
    <property type="entry name" value="Phosphatidylinositol 3-kinase Catalytic Subunit, Chain A, domain 1"/>
    <property type="match status" value="1"/>
</dbReference>
<evidence type="ECO:0000256" key="8">
    <source>
        <dbReference type="ARBA" id="ARBA00022737"/>
    </source>
</evidence>
<evidence type="ECO:0000313" key="22">
    <source>
        <dbReference type="Proteomes" id="UP000694555"/>
    </source>
</evidence>
<dbReference type="InterPro" id="IPR001394">
    <property type="entry name" value="Peptidase_C19_UCH"/>
</dbReference>
<keyword evidence="22" id="KW-1185">Reference proteome</keyword>
<dbReference type="InterPro" id="IPR018200">
    <property type="entry name" value="USP_CS"/>
</dbReference>
<evidence type="ECO:0000313" key="21">
    <source>
        <dbReference type="Ensembl" id="ENSBJAP00000014598.1"/>
    </source>
</evidence>
<evidence type="ECO:0000256" key="10">
    <source>
        <dbReference type="ARBA" id="ARBA00022801"/>
    </source>
</evidence>
<dbReference type="CDD" id="cd02674">
    <property type="entry name" value="Peptidase_C19R"/>
    <property type="match status" value="1"/>
</dbReference>
<reference evidence="21" key="1">
    <citation type="submission" date="2025-08" db="UniProtKB">
        <authorList>
            <consortium name="Ensembl"/>
        </authorList>
    </citation>
    <scope>IDENTIFICATION</scope>
</reference>
<keyword evidence="6 18" id="KW-0645">Protease</keyword>
<evidence type="ECO:0000256" key="13">
    <source>
        <dbReference type="ARBA" id="ARBA00022843"/>
    </source>
</evidence>
<dbReference type="GO" id="GO:0046872">
    <property type="term" value="F:metal ion binding"/>
    <property type="evidence" value="ECO:0007669"/>
    <property type="project" value="UniProtKB-KW"/>
</dbReference>
<sequence length="728" mass="82933">ATENGARNAETRESTPNTSSTRFGGGLSGRSSRPRSHEKKRCCLMSCFLMSVSLLDPETQSLKEHLIDELDYVLVPTEAWNKLVKWYGCIDGQQPIVRKVVEYGLFVKHYKVEVYLLELKLCESSDPDNVISCHFSKADTVATIEKKMRKLFNIPAEKETRLWNRYMSNTYEQLSKLDSTVQDAGLYDGQVVLIEVKNEDGTWPGQGSGFVCNSYNCRDSASLSQPGLCGLSNLGNTCFMNSALQCLSNTPPLTDYFLEDKYEAEINQNNPLGMRGEIAEAYAELIKQIWSGRQSHVAPRMFKTQVGRFAPQFSGYQQQDSQELLAFLLDGLHEDLNRVKKKPYLELKDANGRPDSEVAKEAWENHRLRNDSIIVDIFHGLFKSTLVCPKCSKVSVTFDPFCYLTLPLPLRRDRLMEVTLVYADPQHRPVQYRVVVPMMGAISDLCESLSKLSGVPAENMVVTDVYNHRFHKIFQMDEGLNHIMPKDDIFSSEDGSDYVTLSVYFREKTMRQSSNTSGTVLFGQPLLISVPKHKLTVDHLYSVVLEQISMLQPQKKKAVVALRDCIELFTTMETLGEHDPWYCPNCKKHQQATKKFDLWSLPRILVVHLKRFSYSRYWRDKLDTVVEFPIRGLNMSEFVCDPRAGSYVYDLIAVSNHYGAMGVGHYTAYAKNKVNDKWYYFDDSSVSAASEDQIVTKAAYVLFYQRRNSEEHTAPSPPQEECDGMDTN</sequence>
<dbReference type="Pfam" id="PF00443">
    <property type="entry name" value="UCH"/>
    <property type="match status" value="1"/>
</dbReference>
<keyword evidence="8" id="KW-0677">Repeat</keyword>
<dbReference type="InterPro" id="IPR050185">
    <property type="entry name" value="Ub_carboxyl-term_hydrolase"/>
</dbReference>
<dbReference type="GO" id="GO:0005737">
    <property type="term" value="C:cytoplasm"/>
    <property type="evidence" value="ECO:0007669"/>
    <property type="project" value="UniProtKB-SubCell"/>
</dbReference>
<dbReference type="Proteomes" id="UP000694555">
    <property type="component" value="Unplaced"/>
</dbReference>
<dbReference type="Pfam" id="PF06337">
    <property type="entry name" value="DUSP"/>
    <property type="match status" value="1"/>
</dbReference>
<evidence type="ECO:0000256" key="19">
    <source>
        <dbReference type="SAM" id="MobiDB-lite"/>
    </source>
</evidence>
<evidence type="ECO:0000256" key="18">
    <source>
        <dbReference type="RuleBase" id="RU366025"/>
    </source>
</evidence>
<keyword evidence="11 18" id="KW-0788">Thiol protease</keyword>
<dbReference type="AlphaFoldDB" id="A0A8C0HMD4"/>
<evidence type="ECO:0000256" key="2">
    <source>
        <dbReference type="ARBA" id="ARBA00004123"/>
    </source>
</evidence>
<keyword evidence="13" id="KW-0832">Ubl conjugation</keyword>
<comment type="catalytic activity">
    <reaction evidence="1 18">
        <text>Thiol-dependent hydrolysis of ester, thioester, amide, peptide and isopeptide bonds formed by the C-terminal Gly of ubiquitin (a 76-residue protein attached to proteins as an intracellular targeting signal).</text>
        <dbReference type="EC" id="3.4.19.12"/>
    </reaction>
</comment>
<keyword evidence="14" id="KW-0539">Nucleus</keyword>
<evidence type="ECO:0000256" key="6">
    <source>
        <dbReference type="ARBA" id="ARBA00022670"/>
    </source>
</evidence>
<dbReference type="GO" id="GO:0016579">
    <property type="term" value="P:protein deubiquitination"/>
    <property type="evidence" value="ECO:0007669"/>
    <property type="project" value="InterPro"/>
</dbReference>
<dbReference type="PANTHER" id="PTHR21646">
    <property type="entry name" value="UBIQUITIN CARBOXYL-TERMINAL HYDROLASE"/>
    <property type="match status" value="1"/>
</dbReference>
<dbReference type="GO" id="GO:0006508">
    <property type="term" value="P:proteolysis"/>
    <property type="evidence" value="ECO:0007669"/>
    <property type="project" value="UniProtKB-KW"/>
</dbReference>
<keyword evidence="10 18" id="KW-0378">Hydrolase</keyword>
<evidence type="ECO:0000259" key="20">
    <source>
        <dbReference type="PROSITE" id="PS50235"/>
    </source>
</evidence>
<evidence type="ECO:0000256" key="3">
    <source>
        <dbReference type="ARBA" id="ARBA00004496"/>
    </source>
</evidence>
<evidence type="ECO:0000256" key="14">
    <source>
        <dbReference type="ARBA" id="ARBA00023242"/>
    </source>
</evidence>
<evidence type="ECO:0000256" key="9">
    <source>
        <dbReference type="ARBA" id="ARBA00022786"/>
    </source>
</evidence>
<feature type="region of interest" description="Disordered" evidence="19">
    <location>
        <begin position="709"/>
        <end position="728"/>
    </location>
</feature>
<dbReference type="PROSITE" id="PS00973">
    <property type="entry name" value="USP_2"/>
    <property type="match status" value="1"/>
</dbReference>
<dbReference type="InterPro" id="IPR028135">
    <property type="entry name" value="Ub_USP-typ"/>
</dbReference>
<evidence type="ECO:0000256" key="16">
    <source>
        <dbReference type="ARBA" id="ARBA00045453"/>
    </source>
</evidence>
<dbReference type="InterPro" id="IPR038765">
    <property type="entry name" value="Papain-like_cys_pep_sf"/>
</dbReference>
<dbReference type="Gene3D" id="3.30.2230.10">
    <property type="entry name" value="DUSP-like"/>
    <property type="match status" value="1"/>
</dbReference>
<feature type="domain" description="USP" evidence="20">
    <location>
        <begin position="229"/>
        <end position="707"/>
    </location>
</feature>
<evidence type="ECO:0000256" key="11">
    <source>
        <dbReference type="ARBA" id="ARBA00022807"/>
    </source>
</evidence>
<accession>A0A8C0HMD4</accession>
<dbReference type="GO" id="GO:0005634">
    <property type="term" value="C:nucleus"/>
    <property type="evidence" value="ECO:0007669"/>
    <property type="project" value="UniProtKB-SubCell"/>
</dbReference>
<organism evidence="21 22">
    <name type="scientific">Buteo japonicus</name>
    <dbReference type="NCBI Taxonomy" id="224669"/>
    <lineage>
        <taxon>Eukaryota</taxon>
        <taxon>Metazoa</taxon>
        <taxon>Chordata</taxon>
        <taxon>Craniata</taxon>
        <taxon>Vertebrata</taxon>
        <taxon>Euteleostomi</taxon>
        <taxon>Archelosauria</taxon>
        <taxon>Archosauria</taxon>
        <taxon>Dinosauria</taxon>
        <taxon>Saurischia</taxon>
        <taxon>Theropoda</taxon>
        <taxon>Coelurosauria</taxon>
        <taxon>Aves</taxon>
        <taxon>Neognathae</taxon>
        <taxon>Neoaves</taxon>
        <taxon>Telluraves</taxon>
        <taxon>Accipitrimorphae</taxon>
        <taxon>Accipitriformes</taxon>
        <taxon>Accipitridae</taxon>
        <taxon>Accipitrinae</taxon>
        <taxon>Buteo</taxon>
    </lineage>
</organism>
<proteinExistence type="inferred from homology"/>
<dbReference type="SUPFAM" id="SSF54001">
    <property type="entry name" value="Cysteine proteinases"/>
    <property type="match status" value="1"/>
</dbReference>
<dbReference type="PROSITE" id="PS00972">
    <property type="entry name" value="USP_1"/>
    <property type="match status" value="1"/>
</dbReference>
<dbReference type="Ensembl" id="ENSBJAT00000014994.1">
    <property type="protein sequence ID" value="ENSBJAP00000014598.1"/>
    <property type="gene ID" value="ENSBJAG00000006639.1"/>
</dbReference>
<dbReference type="SMART" id="SM00695">
    <property type="entry name" value="DUSP"/>
    <property type="match status" value="1"/>
</dbReference>
<evidence type="ECO:0000256" key="5">
    <source>
        <dbReference type="ARBA" id="ARBA00022553"/>
    </source>
</evidence>
<dbReference type="InterPro" id="IPR006615">
    <property type="entry name" value="Pept_C19_DUSP"/>
</dbReference>
<evidence type="ECO:0000256" key="17">
    <source>
        <dbReference type="ARBA" id="ARBA00046862"/>
    </source>
</evidence>
<dbReference type="EC" id="3.4.19.12" evidence="18"/>
<dbReference type="PROSITE" id="PS50235">
    <property type="entry name" value="USP_3"/>
    <property type="match status" value="1"/>
</dbReference>
<evidence type="ECO:0000256" key="4">
    <source>
        <dbReference type="ARBA" id="ARBA00022490"/>
    </source>
</evidence>
<feature type="region of interest" description="Disordered" evidence="19">
    <location>
        <begin position="1"/>
        <end position="35"/>
    </location>
</feature>
<keyword evidence="9 18" id="KW-0833">Ubl conjugation pathway</keyword>
<comment type="function">
    <text evidence="16">Deubiquitinating enzyme that removes conjugated ubiquitin from target proteins. Deubiquitinates PDPK1. Deubiquitinates TRIM21. Deubiquitinates receptor ADORA2A which increases the amount of functional receptor at the cell surface. Deubiquitinates HAS2. Deubiquitinates RHEB in response to EGF signaling, promoting mTORC1 signaling. May regulate mRNA splicing through deubiquitination of the U4 spliceosomal protein PRPF3. This may prevent its recognition by the U5 component PRPF8 thereby destabilizing interactions within the U4/U6.U5 snRNP. May also play a role in the regulation of quality control in the ER.</text>
</comment>
<keyword evidence="4" id="KW-0963">Cytoplasm</keyword>
<keyword evidence="7" id="KW-0479">Metal-binding</keyword>
<name>A0A8C0HMD4_9AVES</name>
<evidence type="ECO:0000256" key="1">
    <source>
        <dbReference type="ARBA" id="ARBA00000707"/>
    </source>
</evidence>
<dbReference type="PANTHER" id="PTHR21646:SF45">
    <property type="entry name" value="UBIQUITIN CARBOXYL-TERMINAL HYDROLASE 4"/>
    <property type="match status" value="1"/>
</dbReference>
<comment type="similarity">
    <text evidence="15">Belongs to the peptidase C19 family. USP4 subfamily.</text>
</comment>
<keyword evidence="5" id="KW-0597">Phosphoprotein</keyword>
<dbReference type="Gene3D" id="3.90.70.10">
    <property type="entry name" value="Cysteine proteinases"/>
    <property type="match status" value="1"/>
</dbReference>